<keyword evidence="4 8" id="KW-0276">Fatty acid metabolism</keyword>
<comment type="caution">
    <text evidence="10">The sequence shown here is derived from an EMBL/GenBank/DDBJ whole genome shotgun (WGS) entry which is preliminary data.</text>
</comment>
<evidence type="ECO:0000256" key="6">
    <source>
        <dbReference type="ARBA" id="ARBA00023098"/>
    </source>
</evidence>
<dbReference type="EMBL" id="BAAAME010000004">
    <property type="protein sequence ID" value="GAA1738221.1"/>
    <property type="molecule type" value="Genomic_DNA"/>
</dbReference>
<evidence type="ECO:0000259" key="9">
    <source>
        <dbReference type="Pfam" id="PF01648"/>
    </source>
</evidence>
<evidence type="ECO:0000256" key="7">
    <source>
        <dbReference type="ARBA" id="ARBA00023160"/>
    </source>
</evidence>
<sequence>MTVLGVGVDLVHVPGFAAQLAQPGTRFADAFTPGERADAAERADPDASLAARWAAKEAVVKAWSAAIYGSPPVLPPDGVHRQIEVVADAWGRPAIRLLGDVATAVATSLGAGAADLGWHLSLSHDADYATAYVTLTHP</sequence>
<keyword evidence="5 8" id="KW-0460">Magnesium</keyword>
<dbReference type="HAMAP" id="MF_00101">
    <property type="entry name" value="AcpS"/>
    <property type="match status" value="1"/>
</dbReference>
<comment type="cofactor">
    <cofactor evidence="8">
        <name>Mg(2+)</name>
        <dbReference type="ChEBI" id="CHEBI:18420"/>
    </cofactor>
</comment>
<dbReference type="SUPFAM" id="SSF56214">
    <property type="entry name" value="4'-phosphopantetheinyl transferase"/>
    <property type="match status" value="1"/>
</dbReference>
<dbReference type="NCBIfam" id="TIGR00556">
    <property type="entry name" value="pantethn_trn"/>
    <property type="match status" value="1"/>
</dbReference>
<keyword evidence="2 8" id="KW-0808">Transferase</keyword>
<accession>A0ABP4VUE0</accession>
<dbReference type="InterPro" id="IPR008278">
    <property type="entry name" value="4-PPantetheinyl_Trfase_dom"/>
</dbReference>
<dbReference type="Proteomes" id="UP001501057">
    <property type="component" value="Unassembled WGS sequence"/>
</dbReference>
<evidence type="ECO:0000313" key="10">
    <source>
        <dbReference type="EMBL" id="GAA1738221.1"/>
    </source>
</evidence>
<dbReference type="InterPro" id="IPR004568">
    <property type="entry name" value="Ppantetheine-prot_Trfase_dom"/>
</dbReference>
<name>A0ABP4VUE0_9ACTN</name>
<keyword evidence="7 8" id="KW-0275">Fatty acid biosynthesis</keyword>
<feature type="binding site" evidence="8">
    <location>
        <position position="9"/>
    </location>
    <ligand>
        <name>Mg(2+)</name>
        <dbReference type="ChEBI" id="CHEBI:18420"/>
    </ligand>
</feature>
<comment type="function">
    <text evidence="8">Transfers the 4'-phosphopantetheine moiety from coenzyme A to a Ser of acyl-carrier-protein.</text>
</comment>
<keyword evidence="3 8" id="KW-0479">Metal-binding</keyword>
<dbReference type="EC" id="2.7.8.7" evidence="8"/>
<dbReference type="RefSeq" id="WP_344200343.1">
    <property type="nucleotide sequence ID" value="NZ_BAAAME010000004.1"/>
</dbReference>
<evidence type="ECO:0000256" key="3">
    <source>
        <dbReference type="ARBA" id="ARBA00022723"/>
    </source>
</evidence>
<evidence type="ECO:0000256" key="8">
    <source>
        <dbReference type="HAMAP-Rule" id="MF_00101"/>
    </source>
</evidence>
<comment type="subcellular location">
    <subcellularLocation>
        <location evidence="8">Cytoplasm</location>
    </subcellularLocation>
</comment>
<comment type="catalytic activity">
    <reaction evidence="8">
        <text>apo-[ACP] + CoA = holo-[ACP] + adenosine 3',5'-bisphosphate + H(+)</text>
        <dbReference type="Rhea" id="RHEA:12068"/>
        <dbReference type="Rhea" id="RHEA-COMP:9685"/>
        <dbReference type="Rhea" id="RHEA-COMP:9690"/>
        <dbReference type="ChEBI" id="CHEBI:15378"/>
        <dbReference type="ChEBI" id="CHEBI:29999"/>
        <dbReference type="ChEBI" id="CHEBI:57287"/>
        <dbReference type="ChEBI" id="CHEBI:58343"/>
        <dbReference type="ChEBI" id="CHEBI:64479"/>
        <dbReference type="EC" id="2.7.8.7"/>
    </reaction>
</comment>
<evidence type="ECO:0000256" key="2">
    <source>
        <dbReference type="ARBA" id="ARBA00022679"/>
    </source>
</evidence>
<dbReference type="Pfam" id="PF01648">
    <property type="entry name" value="ACPS"/>
    <property type="match status" value="1"/>
</dbReference>
<protein>
    <recommendedName>
        <fullName evidence="8">Holo-[acyl-carrier-protein] synthase</fullName>
        <shortName evidence="8">Holo-ACP synthase</shortName>
        <ecNumber evidence="8">2.7.8.7</ecNumber>
    </recommendedName>
    <alternativeName>
        <fullName evidence="8">4'-phosphopantetheinyl transferase AcpS</fullName>
    </alternativeName>
</protein>
<dbReference type="InterPro" id="IPR002582">
    <property type="entry name" value="ACPS"/>
</dbReference>
<dbReference type="Gene3D" id="3.90.470.20">
    <property type="entry name" value="4'-phosphopantetheinyl transferase domain"/>
    <property type="match status" value="1"/>
</dbReference>
<dbReference type="NCBIfam" id="NF000831">
    <property type="entry name" value="PRK00070.3-1"/>
    <property type="match status" value="1"/>
</dbReference>
<dbReference type="InterPro" id="IPR037143">
    <property type="entry name" value="4-PPantetheinyl_Trfase_dom_sf"/>
</dbReference>
<evidence type="ECO:0000256" key="1">
    <source>
        <dbReference type="ARBA" id="ARBA00022516"/>
    </source>
</evidence>
<evidence type="ECO:0000313" key="11">
    <source>
        <dbReference type="Proteomes" id="UP001501057"/>
    </source>
</evidence>
<reference evidence="11" key="1">
    <citation type="journal article" date="2019" name="Int. J. Syst. Evol. Microbiol.">
        <title>The Global Catalogue of Microorganisms (GCM) 10K type strain sequencing project: providing services to taxonomists for standard genome sequencing and annotation.</title>
        <authorList>
            <consortium name="The Broad Institute Genomics Platform"/>
            <consortium name="The Broad Institute Genome Sequencing Center for Infectious Disease"/>
            <person name="Wu L."/>
            <person name="Ma J."/>
        </authorList>
    </citation>
    <scope>NUCLEOTIDE SEQUENCE [LARGE SCALE GENOMIC DNA]</scope>
    <source>
        <strain evidence="11">JCM 13518</strain>
    </source>
</reference>
<feature type="binding site" evidence="8">
    <location>
        <position position="57"/>
    </location>
    <ligand>
        <name>Mg(2+)</name>
        <dbReference type="ChEBI" id="CHEBI:18420"/>
    </ligand>
</feature>
<keyword evidence="1 8" id="KW-0444">Lipid biosynthesis</keyword>
<feature type="domain" description="4'-phosphopantetheinyl transferase" evidence="9">
    <location>
        <begin position="5"/>
        <end position="105"/>
    </location>
</feature>
<evidence type="ECO:0000256" key="5">
    <source>
        <dbReference type="ARBA" id="ARBA00022842"/>
    </source>
</evidence>
<keyword evidence="6 8" id="KW-0443">Lipid metabolism</keyword>
<proteinExistence type="inferred from homology"/>
<keyword evidence="11" id="KW-1185">Reference proteome</keyword>
<comment type="similarity">
    <text evidence="8">Belongs to the P-Pant transferase superfamily. AcpS family.</text>
</comment>
<organism evidence="10 11">
    <name type="scientific">Aeromicrobium alkaliterrae</name>
    <dbReference type="NCBI Taxonomy" id="302168"/>
    <lineage>
        <taxon>Bacteria</taxon>
        <taxon>Bacillati</taxon>
        <taxon>Actinomycetota</taxon>
        <taxon>Actinomycetes</taxon>
        <taxon>Propionibacteriales</taxon>
        <taxon>Nocardioidaceae</taxon>
        <taxon>Aeromicrobium</taxon>
    </lineage>
</organism>
<gene>
    <name evidence="8" type="primary">acpS</name>
    <name evidence="10" type="ORF">GCM10009710_18160</name>
</gene>
<evidence type="ECO:0000256" key="4">
    <source>
        <dbReference type="ARBA" id="ARBA00022832"/>
    </source>
</evidence>
<keyword evidence="8" id="KW-0963">Cytoplasm</keyword>